<dbReference type="Gene3D" id="1.10.287.1080">
    <property type="entry name" value="MazG-like"/>
    <property type="match status" value="1"/>
</dbReference>
<dbReference type="AlphaFoldDB" id="A0AB39MEQ5"/>
<proteinExistence type="predicted"/>
<protein>
    <submittedName>
        <fullName evidence="1">MazG-like family protein</fullName>
    </submittedName>
</protein>
<name>A0AB39MEQ5_9ACTN</name>
<dbReference type="SUPFAM" id="SSF101386">
    <property type="entry name" value="all-alpha NTP pyrophosphatases"/>
    <property type="match status" value="1"/>
</dbReference>
<dbReference type="EMBL" id="CP163431">
    <property type="protein sequence ID" value="XDQ04727.1"/>
    <property type="molecule type" value="Genomic_DNA"/>
</dbReference>
<dbReference type="InterPro" id="IPR044548">
    <property type="entry name" value="AF0060_NTP-PPase_MazG-like"/>
</dbReference>
<dbReference type="CDD" id="cd11533">
    <property type="entry name" value="NTP-PPase_Af0060_like"/>
    <property type="match status" value="1"/>
</dbReference>
<accession>A0AB39MEQ5</accession>
<dbReference type="RefSeq" id="WP_369190226.1">
    <property type="nucleotide sequence ID" value="NZ_CP163431.1"/>
</dbReference>
<evidence type="ECO:0000313" key="1">
    <source>
        <dbReference type="EMBL" id="XDQ04727.1"/>
    </source>
</evidence>
<reference evidence="1" key="1">
    <citation type="submission" date="2024-07" db="EMBL/GenBank/DDBJ databases">
        <authorList>
            <person name="Yu S.T."/>
        </authorList>
    </citation>
    <scope>NUCLEOTIDE SEQUENCE</scope>
    <source>
        <strain evidence="1">R08</strain>
    </source>
</reference>
<organism evidence="1">
    <name type="scientific">Streptomyces sp. R08</name>
    <dbReference type="NCBI Taxonomy" id="3238624"/>
    <lineage>
        <taxon>Bacteria</taxon>
        <taxon>Bacillati</taxon>
        <taxon>Actinomycetota</taxon>
        <taxon>Actinomycetes</taxon>
        <taxon>Kitasatosporales</taxon>
        <taxon>Streptomycetaceae</taxon>
        <taxon>Streptomyces</taxon>
    </lineage>
</organism>
<sequence length="210" mass="22627">MSAVLWPVTARIVTALNQANGMGEHEIAMRLMKVVEESGEVSAAYIGMTGQDPRKGVTHTRADVADELCDAIIAATVALHAFTTAPPAVLDAKLHAVARRLHEVEVGPTGWPTPEDAYATAPTIVCEIAWTAAVARTVAKSRSGDGVDRDFWLRKAAVLDRIALQGTTGDDTGDIATNAAQRLMDMDDASVICDPRHYVRQQHAHWAKHQ</sequence>
<gene>
    <name evidence="1" type="ORF">AB5J58_33300</name>
</gene>